<dbReference type="InterPro" id="IPR008278">
    <property type="entry name" value="4-PPantetheinyl_Trfase_dom"/>
</dbReference>
<name>A0ABX8SIQ3_9ACTN</name>
<evidence type="ECO:0000259" key="4">
    <source>
        <dbReference type="Pfam" id="PF01648"/>
    </source>
</evidence>
<evidence type="ECO:0000256" key="1">
    <source>
        <dbReference type="ARBA" id="ARBA00022679"/>
    </source>
</evidence>
<sequence length="125" mass="13506">MPVRRARAVGCDLVALTEVADALAAFGDRYLTRIFTDREIAACTGVDRVARLAARFAAKESVIKALQIVDDATPLREIEVVSDAPVPRLELHGTIRARAAERGYTEFGVSLSHTDCHAMAVVVAE</sequence>
<evidence type="ECO:0000313" key="6">
    <source>
        <dbReference type="Proteomes" id="UP000887023"/>
    </source>
</evidence>
<reference evidence="5" key="1">
    <citation type="submission" date="2021-07" db="EMBL/GenBank/DDBJ databases">
        <title>Candidatus Kaistella beijingensis sp. nov. isolated from a municipal wastewater treatment plant is involved in sludge foaming.</title>
        <authorList>
            <person name="Song Y."/>
            <person name="Liu S.-J."/>
        </authorList>
    </citation>
    <scope>NUCLEOTIDE SEQUENCE</scope>
    <source>
        <strain evidence="5">DSM 43998</strain>
    </source>
</reference>
<organism evidence="5 6">
    <name type="scientific">Skermania pinensis</name>
    <dbReference type="NCBI Taxonomy" id="39122"/>
    <lineage>
        <taxon>Bacteria</taxon>
        <taxon>Bacillati</taxon>
        <taxon>Actinomycetota</taxon>
        <taxon>Actinomycetes</taxon>
        <taxon>Mycobacteriales</taxon>
        <taxon>Gordoniaceae</taxon>
        <taxon>Skermania</taxon>
    </lineage>
</organism>
<evidence type="ECO:0000256" key="3">
    <source>
        <dbReference type="ARBA" id="ARBA00022842"/>
    </source>
</evidence>
<feature type="domain" description="4'-phosphopantetheinyl transferase" evidence="4">
    <location>
        <begin position="8"/>
        <end position="103"/>
    </location>
</feature>
<gene>
    <name evidence="5" type="ORF">KV203_00340</name>
</gene>
<keyword evidence="6" id="KW-1185">Reference proteome</keyword>
<keyword evidence="1" id="KW-0808">Transferase</keyword>
<protein>
    <submittedName>
        <fullName evidence="5">Holo-ACP synthase</fullName>
    </submittedName>
</protein>
<keyword evidence="2" id="KW-0479">Metal-binding</keyword>
<dbReference type="Gene3D" id="3.90.470.20">
    <property type="entry name" value="4'-phosphopantetheinyl transferase domain"/>
    <property type="match status" value="1"/>
</dbReference>
<dbReference type="InterPro" id="IPR004568">
    <property type="entry name" value="Ppantetheine-prot_Trfase_dom"/>
</dbReference>
<dbReference type="EMBL" id="CP079105">
    <property type="protein sequence ID" value="QXQ15571.1"/>
    <property type="molecule type" value="Genomic_DNA"/>
</dbReference>
<keyword evidence="3" id="KW-0460">Magnesium</keyword>
<dbReference type="NCBIfam" id="TIGR00556">
    <property type="entry name" value="pantethn_trn"/>
    <property type="match status" value="1"/>
</dbReference>
<evidence type="ECO:0000313" key="5">
    <source>
        <dbReference type="EMBL" id="QXQ15571.1"/>
    </source>
</evidence>
<dbReference type="Pfam" id="PF01648">
    <property type="entry name" value="ACPS"/>
    <property type="match status" value="1"/>
</dbReference>
<accession>A0ABX8SIQ3</accession>
<dbReference type="SUPFAM" id="SSF56214">
    <property type="entry name" value="4'-phosphopantetheinyl transferase"/>
    <property type="match status" value="1"/>
</dbReference>
<dbReference type="Proteomes" id="UP000887023">
    <property type="component" value="Chromosome"/>
</dbReference>
<proteinExistence type="predicted"/>
<evidence type="ECO:0000256" key="2">
    <source>
        <dbReference type="ARBA" id="ARBA00022723"/>
    </source>
</evidence>
<dbReference type="InterPro" id="IPR037143">
    <property type="entry name" value="4-PPantetheinyl_Trfase_dom_sf"/>
</dbReference>